<reference evidence="2 3" key="1">
    <citation type="submission" date="2019-03" db="EMBL/GenBank/DDBJ databases">
        <title>First draft genome of Liparis tanakae, snailfish: a comprehensive survey of snailfish specific genes.</title>
        <authorList>
            <person name="Kim W."/>
            <person name="Song I."/>
            <person name="Jeong J.-H."/>
            <person name="Kim D."/>
            <person name="Kim S."/>
            <person name="Ryu S."/>
            <person name="Song J.Y."/>
            <person name="Lee S.K."/>
        </authorList>
    </citation>
    <scope>NUCLEOTIDE SEQUENCE [LARGE SCALE GENOMIC DNA]</scope>
    <source>
        <tissue evidence="2">Muscle</tissue>
    </source>
</reference>
<dbReference type="AlphaFoldDB" id="A0A4Z2IYU3"/>
<gene>
    <name evidence="2" type="ORF">EYF80_006498</name>
</gene>
<dbReference type="EMBL" id="SRLO01000034">
    <property type="protein sequence ID" value="TNN83165.1"/>
    <property type="molecule type" value="Genomic_DNA"/>
</dbReference>
<keyword evidence="3" id="KW-1185">Reference proteome</keyword>
<feature type="region of interest" description="Disordered" evidence="1">
    <location>
        <begin position="98"/>
        <end position="117"/>
    </location>
</feature>
<evidence type="ECO:0000313" key="3">
    <source>
        <dbReference type="Proteomes" id="UP000314294"/>
    </source>
</evidence>
<evidence type="ECO:0000313" key="2">
    <source>
        <dbReference type="EMBL" id="TNN83165.1"/>
    </source>
</evidence>
<comment type="caution">
    <text evidence="2">The sequence shown here is derived from an EMBL/GenBank/DDBJ whole genome shotgun (WGS) entry which is preliminary data.</text>
</comment>
<dbReference type="Proteomes" id="UP000314294">
    <property type="component" value="Unassembled WGS sequence"/>
</dbReference>
<evidence type="ECO:0000256" key="1">
    <source>
        <dbReference type="SAM" id="MobiDB-lite"/>
    </source>
</evidence>
<name>A0A4Z2IYU3_9TELE</name>
<proteinExistence type="predicted"/>
<organism evidence="2 3">
    <name type="scientific">Liparis tanakae</name>
    <name type="common">Tanaka's snailfish</name>
    <dbReference type="NCBI Taxonomy" id="230148"/>
    <lineage>
        <taxon>Eukaryota</taxon>
        <taxon>Metazoa</taxon>
        <taxon>Chordata</taxon>
        <taxon>Craniata</taxon>
        <taxon>Vertebrata</taxon>
        <taxon>Euteleostomi</taxon>
        <taxon>Actinopterygii</taxon>
        <taxon>Neopterygii</taxon>
        <taxon>Teleostei</taxon>
        <taxon>Neoteleostei</taxon>
        <taxon>Acanthomorphata</taxon>
        <taxon>Eupercaria</taxon>
        <taxon>Perciformes</taxon>
        <taxon>Cottioidei</taxon>
        <taxon>Cottales</taxon>
        <taxon>Liparidae</taxon>
        <taxon>Liparis</taxon>
    </lineage>
</organism>
<sequence length="117" mass="11900">MPLVLSPGGLIVHSTTPPPFPDAIYHSPALFGLIDSSGLTDSELTSSGNSRLLRLRSLSHSPAAQLCTTIRHVTTILKTRVSGRTGEELSACCGAGCSSSSSLAGWSAPPGVGVGGR</sequence>
<accession>A0A4Z2IYU3</accession>
<protein>
    <submittedName>
        <fullName evidence="2">Uncharacterized protein</fullName>
    </submittedName>
</protein>